<protein>
    <submittedName>
        <fullName evidence="7">Decarboxylating 6-phosphogluconate dehydrogenase</fullName>
    </submittedName>
</protein>
<evidence type="ECO:0000259" key="6">
    <source>
        <dbReference type="Pfam" id="PF03446"/>
    </source>
</evidence>
<feature type="domain" description="6-phosphogluconate dehydrogenase NADP-binding" evidence="6">
    <location>
        <begin position="7"/>
        <end position="158"/>
    </location>
</feature>
<gene>
    <name evidence="7" type="primary">gnd</name>
    <name evidence="7" type="ORF">JFN93_03040</name>
</gene>
<dbReference type="Gene3D" id="1.10.1040.10">
    <property type="entry name" value="N-(1-d-carboxylethyl)-l-norvaline Dehydrogenase, domain 2"/>
    <property type="match status" value="1"/>
</dbReference>
<dbReference type="NCBIfam" id="NF007161">
    <property type="entry name" value="PRK09599.1"/>
    <property type="match status" value="1"/>
</dbReference>
<keyword evidence="4" id="KW-0311">Gluconate utilization</keyword>
<dbReference type="InterPro" id="IPR006114">
    <property type="entry name" value="6PGDH_C"/>
</dbReference>
<dbReference type="InterPro" id="IPR006115">
    <property type="entry name" value="6PGDH_NADP-bd"/>
</dbReference>
<name>A0A8J7IW85_9BACT</name>
<proteinExistence type="inferred from homology"/>
<dbReference type="InterPro" id="IPR006183">
    <property type="entry name" value="Pgluconate_DH"/>
</dbReference>
<evidence type="ECO:0000256" key="1">
    <source>
        <dbReference type="ARBA" id="ARBA00004959"/>
    </source>
</evidence>
<evidence type="ECO:0000313" key="7">
    <source>
        <dbReference type="EMBL" id="MBJ6723677.1"/>
    </source>
</evidence>
<dbReference type="Gene3D" id="3.40.50.720">
    <property type="entry name" value="NAD(P)-binding Rossmann-like Domain"/>
    <property type="match status" value="1"/>
</dbReference>
<comment type="pathway">
    <text evidence="1">Carbohydrate degradation; pentose phosphate pathway.</text>
</comment>
<dbReference type="NCBIfam" id="TIGR00872">
    <property type="entry name" value="gnd_rel"/>
    <property type="match status" value="1"/>
</dbReference>
<dbReference type="SUPFAM" id="SSF51735">
    <property type="entry name" value="NAD(P)-binding Rossmann-fold domains"/>
    <property type="match status" value="1"/>
</dbReference>
<dbReference type="SUPFAM" id="SSF48179">
    <property type="entry name" value="6-phosphogluconate dehydrogenase C-terminal domain-like"/>
    <property type="match status" value="1"/>
</dbReference>
<dbReference type="InterPro" id="IPR008927">
    <property type="entry name" value="6-PGluconate_DH-like_C_sf"/>
</dbReference>
<dbReference type="UniPathway" id="UPA00115"/>
<dbReference type="GO" id="GO:0004616">
    <property type="term" value="F:phosphogluconate dehydrogenase (decarboxylating) activity"/>
    <property type="evidence" value="ECO:0007669"/>
    <property type="project" value="InterPro"/>
</dbReference>
<dbReference type="InterPro" id="IPR004849">
    <property type="entry name" value="6DGDH_YqeC"/>
</dbReference>
<dbReference type="PRINTS" id="PR00076">
    <property type="entry name" value="6PGDHDRGNASE"/>
</dbReference>
<dbReference type="RefSeq" id="WP_199382514.1">
    <property type="nucleotide sequence ID" value="NZ_JAEMHM010000002.1"/>
</dbReference>
<dbReference type="AlphaFoldDB" id="A0A8J7IW85"/>
<dbReference type="InterPro" id="IPR013328">
    <property type="entry name" value="6PGD_dom2"/>
</dbReference>
<keyword evidence="3" id="KW-0560">Oxidoreductase</keyword>
<evidence type="ECO:0000256" key="3">
    <source>
        <dbReference type="ARBA" id="ARBA00023002"/>
    </source>
</evidence>
<dbReference type="EMBL" id="JAEMHM010000002">
    <property type="protein sequence ID" value="MBJ6723677.1"/>
    <property type="molecule type" value="Genomic_DNA"/>
</dbReference>
<dbReference type="GO" id="GO:0006098">
    <property type="term" value="P:pentose-phosphate shunt"/>
    <property type="evidence" value="ECO:0007669"/>
    <property type="project" value="UniProtKB-UniPathway"/>
</dbReference>
<dbReference type="InterPro" id="IPR036291">
    <property type="entry name" value="NAD(P)-bd_dom_sf"/>
</dbReference>
<evidence type="ECO:0000313" key="8">
    <source>
        <dbReference type="Proteomes" id="UP000636888"/>
    </source>
</evidence>
<feature type="domain" description="6-phosphogluconate dehydrogenase C-terminal" evidence="5">
    <location>
        <begin position="171"/>
        <end position="280"/>
    </location>
</feature>
<reference evidence="7" key="1">
    <citation type="submission" date="2020-12" db="EMBL/GenBank/DDBJ databases">
        <title>Geomonas sp. Red875, isolated from river sediment.</title>
        <authorList>
            <person name="Xu Z."/>
            <person name="Zhang Z."/>
            <person name="Masuda Y."/>
            <person name="Itoh H."/>
            <person name="Senoo K."/>
        </authorList>
    </citation>
    <scope>NUCLEOTIDE SEQUENCE</scope>
    <source>
        <strain evidence="7">Red875</strain>
    </source>
</reference>
<evidence type="ECO:0000259" key="5">
    <source>
        <dbReference type="Pfam" id="PF00393"/>
    </source>
</evidence>
<comment type="caution">
    <text evidence="7">The sequence shown here is derived from an EMBL/GenBank/DDBJ whole genome shotgun (WGS) entry which is preliminary data.</text>
</comment>
<dbReference type="PANTHER" id="PTHR11811">
    <property type="entry name" value="6-PHOSPHOGLUCONATE DEHYDROGENASE"/>
    <property type="match status" value="1"/>
</dbReference>
<organism evidence="7 8">
    <name type="scientific">Geomesophilobacter sediminis</name>
    <dbReference type="NCBI Taxonomy" id="2798584"/>
    <lineage>
        <taxon>Bacteria</taxon>
        <taxon>Pseudomonadati</taxon>
        <taxon>Thermodesulfobacteriota</taxon>
        <taxon>Desulfuromonadia</taxon>
        <taxon>Geobacterales</taxon>
        <taxon>Geobacteraceae</taxon>
        <taxon>Geomesophilobacter</taxon>
    </lineage>
</organism>
<dbReference type="Pfam" id="PF00393">
    <property type="entry name" value="6PGD"/>
    <property type="match status" value="1"/>
</dbReference>
<evidence type="ECO:0000256" key="2">
    <source>
        <dbReference type="ARBA" id="ARBA00008419"/>
    </source>
</evidence>
<dbReference type="Proteomes" id="UP000636888">
    <property type="component" value="Unassembled WGS sequence"/>
</dbReference>
<accession>A0A8J7IW85</accession>
<evidence type="ECO:0000256" key="4">
    <source>
        <dbReference type="ARBA" id="ARBA00023064"/>
    </source>
</evidence>
<dbReference type="GO" id="GO:0050661">
    <property type="term" value="F:NADP binding"/>
    <property type="evidence" value="ECO:0007669"/>
    <property type="project" value="InterPro"/>
</dbReference>
<dbReference type="Pfam" id="PF03446">
    <property type="entry name" value="NAD_binding_2"/>
    <property type="match status" value="1"/>
</dbReference>
<keyword evidence="8" id="KW-1185">Reference proteome</keyword>
<dbReference type="GO" id="GO:0019521">
    <property type="term" value="P:D-gluconate metabolic process"/>
    <property type="evidence" value="ECO:0007669"/>
    <property type="project" value="UniProtKB-KW"/>
</dbReference>
<comment type="similarity">
    <text evidence="2">Belongs to the 6-phosphogluconate dehydrogenase family.</text>
</comment>
<sequence length="304" mass="32241">MKQEDAIGVVGLGRMGWPLCENLRDHGHRVVGYDLDAANRNRLATGGMEAVGSLDDLCARLASPRHIILMVPAGAPVDAVLAELLPLLAAGDVVIDAGNSHYGDSLRRGASLSEKGVGFLDVGMSGGMSGARHGACLTIGGERRLFEQAEHLFRDIACEKGYLYVGPSGWGHLVKTIHNGIEYGFLQAIAEGLATIQAVADEKGDAIDLVRLCEVWGHGSIITSRLLNDTVEALKLLREVEVPGKVGGGETGRWAQEIAKAHQTPVPVLTASLDQRLRSQEVPDFSGKIIAAIRNVFGGHSFGS</sequence>